<dbReference type="SUPFAM" id="SSF50978">
    <property type="entry name" value="WD40 repeat-like"/>
    <property type="match status" value="1"/>
</dbReference>
<keyword evidence="4" id="KW-0677">Repeat</keyword>
<dbReference type="STRING" id="1890683.A0A427YKR5"/>
<evidence type="ECO:0000256" key="3">
    <source>
        <dbReference type="ARBA" id="ARBA00022618"/>
    </source>
</evidence>
<keyword evidence="3" id="KW-0132">Cell division</keyword>
<keyword evidence="2 7" id="KW-0853">WD repeat</keyword>
<evidence type="ECO:0000256" key="1">
    <source>
        <dbReference type="ARBA" id="ARBA00006445"/>
    </source>
</evidence>
<gene>
    <name evidence="10" type="primary">CDC20</name>
    <name evidence="10" type="ORF">EHS25_009064</name>
</gene>
<evidence type="ECO:0000256" key="5">
    <source>
        <dbReference type="ARBA" id="ARBA00022776"/>
    </source>
</evidence>
<dbReference type="EMBL" id="RSCD01000007">
    <property type="protein sequence ID" value="RSH91695.1"/>
    <property type="molecule type" value="Genomic_DNA"/>
</dbReference>
<keyword evidence="11" id="KW-1185">Reference proteome</keyword>
<dbReference type="InterPro" id="IPR015943">
    <property type="entry name" value="WD40/YVTN_repeat-like_dom_sf"/>
</dbReference>
<dbReference type="AlphaFoldDB" id="A0A427YKR5"/>
<evidence type="ECO:0000256" key="2">
    <source>
        <dbReference type="ARBA" id="ARBA00022574"/>
    </source>
</evidence>
<protein>
    <submittedName>
        <fullName evidence="10">Ubiquitin-protein transferase activating protein</fullName>
    </submittedName>
</protein>
<dbReference type="Gene3D" id="2.130.10.10">
    <property type="entry name" value="YVTN repeat-like/Quinoprotein amine dehydrogenase"/>
    <property type="match status" value="1"/>
</dbReference>
<dbReference type="SMART" id="SM00320">
    <property type="entry name" value="WD40"/>
    <property type="match status" value="7"/>
</dbReference>
<feature type="repeat" description="WD" evidence="7">
    <location>
        <begin position="457"/>
        <end position="498"/>
    </location>
</feature>
<dbReference type="InterPro" id="IPR056150">
    <property type="entry name" value="WD40_CDC20-Fz"/>
</dbReference>
<evidence type="ECO:0000313" key="10">
    <source>
        <dbReference type="EMBL" id="RSH91695.1"/>
    </source>
</evidence>
<comment type="similarity">
    <text evidence="1">Belongs to the WD repeat CDC20/Fizzy family.</text>
</comment>
<dbReference type="GO" id="GO:1990757">
    <property type="term" value="F:ubiquitin ligase activator activity"/>
    <property type="evidence" value="ECO:0007669"/>
    <property type="project" value="TreeGrafter"/>
</dbReference>
<evidence type="ECO:0000256" key="6">
    <source>
        <dbReference type="ARBA" id="ARBA00023306"/>
    </source>
</evidence>
<dbReference type="GO" id="GO:0010997">
    <property type="term" value="F:anaphase-promoting complex binding"/>
    <property type="evidence" value="ECO:0007669"/>
    <property type="project" value="InterPro"/>
</dbReference>
<evidence type="ECO:0000259" key="9">
    <source>
        <dbReference type="Pfam" id="PF24807"/>
    </source>
</evidence>
<dbReference type="GO" id="GO:0031145">
    <property type="term" value="P:anaphase-promoting complex-dependent catabolic process"/>
    <property type="evidence" value="ECO:0007669"/>
    <property type="project" value="TreeGrafter"/>
</dbReference>
<feature type="repeat" description="WD" evidence="7">
    <location>
        <begin position="231"/>
        <end position="272"/>
    </location>
</feature>
<keyword evidence="10" id="KW-0808">Transferase</keyword>
<feature type="compositionally biased region" description="Basic and acidic residues" evidence="8">
    <location>
        <begin position="64"/>
        <end position="80"/>
    </location>
</feature>
<feature type="compositionally biased region" description="Low complexity" evidence="8">
    <location>
        <begin position="154"/>
        <end position="171"/>
    </location>
</feature>
<dbReference type="PANTHER" id="PTHR19918:SF8">
    <property type="entry name" value="FI02843P"/>
    <property type="match status" value="1"/>
</dbReference>
<organism evidence="10 11">
    <name type="scientific">Saitozyma podzolica</name>
    <dbReference type="NCBI Taxonomy" id="1890683"/>
    <lineage>
        <taxon>Eukaryota</taxon>
        <taxon>Fungi</taxon>
        <taxon>Dikarya</taxon>
        <taxon>Basidiomycota</taxon>
        <taxon>Agaricomycotina</taxon>
        <taxon>Tremellomycetes</taxon>
        <taxon>Tremellales</taxon>
        <taxon>Trimorphomycetaceae</taxon>
        <taxon>Saitozyma</taxon>
    </lineage>
</organism>
<feature type="compositionally biased region" description="Polar residues" evidence="8">
    <location>
        <begin position="1"/>
        <end position="13"/>
    </location>
</feature>
<feature type="compositionally biased region" description="Polar residues" evidence="8">
    <location>
        <begin position="24"/>
        <end position="41"/>
    </location>
</feature>
<comment type="caution">
    <text evidence="10">The sequence shown here is derived from an EMBL/GenBank/DDBJ whole genome shotgun (WGS) entry which is preliminary data.</text>
</comment>
<dbReference type="GO" id="GO:0016740">
    <property type="term" value="F:transferase activity"/>
    <property type="evidence" value="ECO:0007669"/>
    <property type="project" value="UniProtKB-KW"/>
</dbReference>
<dbReference type="Proteomes" id="UP000279259">
    <property type="component" value="Unassembled WGS sequence"/>
</dbReference>
<dbReference type="PANTHER" id="PTHR19918">
    <property type="entry name" value="CELL DIVISION CYCLE 20 CDC20 FIZZY -RELATED"/>
    <property type="match status" value="1"/>
</dbReference>
<evidence type="ECO:0000256" key="8">
    <source>
        <dbReference type="SAM" id="MobiDB-lite"/>
    </source>
</evidence>
<keyword evidence="5" id="KW-0498">Mitosis</keyword>
<dbReference type="InterPro" id="IPR001680">
    <property type="entry name" value="WD40_rpt"/>
</dbReference>
<dbReference type="GO" id="GO:0005680">
    <property type="term" value="C:anaphase-promoting complex"/>
    <property type="evidence" value="ECO:0007669"/>
    <property type="project" value="TreeGrafter"/>
</dbReference>
<sequence length="516" mass="55193">MLNEITSSNTAGDVSNPFIAKMTMSPSKVGQGGKTSTSSDDVMSALREGMGRMDIASRSGSGEYKADRRESKDTAMKGRDSSTSLPTLAKDAHTPDTSLSLDQSSLLDQTTSSLSAALNLPPSGRRILSFRAAPPVANHATAHLDAQRNYLLHSNASSSRGTTTTGAGAQGTKKRAPPYVPERVLDAPGFMDDYYLNLVDWSCANRVAIGLADMVYVWDADSGEVSGLSADSDAQTPVCSVSWSDDGSYLAIGKDSGDVEIWDVEESKRMRVMGGHGARVPSLSWHGHVLSSGCRDGSIHHHDVRVARHKVMELQGHTAEVCGLKWRADGQLLASGGNDNVVNCWDGRIGQSILQTGDGVPRGTPKWTKRNHTAAVKALAWCPWQSSLLATGGGSADKHIHFWTTSTGARTSSLPTASQVTSLIWSPHSKEILSTHGFPDHNISLWSYPSLQKIYDVPAHDQRVLGTALSPDGCTVATGAADENLKFWRIWEAKAAKKDTGDSEAGARSKSAVRIR</sequence>
<name>A0A427YKR5_9TREE</name>
<evidence type="ECO:0000313" key="11">
    <source>
        <dbReference type="Proteomes" id="UP000279259"/>
    </source>
</evidence>
<keyword evidence="6" id="KW-0131">Cell cycle</keyword>
<dbReference type="InterPro" id="IPR033010">
    <property type="entry name" value="Cdc20/Fizzy"/>
</dbReference>
<dbReference type="Pfam" id="PF24807">
    <property type="entry name" value="WD40_CDC20-Fz"/>
    <property type="match status" value="1"/>
</dbReference>
<feature type="domain" description="CDC20/Fizzy WD40" evidence="9">
    <location>
        <begin position="185"/>
        <end position="488"/>
    </location>
</feature>
<dbReference type="OrthoDB" id="10263272at2759"/>
<dbReference type="InterPro" id="IPR036322">
    <property type="entry name" value="WD40_repeat_dom_sf"/>
</dbReference>
<feature type="region of interest" description="Disordered" evidence="8">
    <location>
        <begin position="1"/>
        <end position="97"/>
    </location>
</feature>
<dbReference type="GO" id="GO:0051301">
    <property type="term" value="P:cell division"/>
    <property type="evidence" value="ECO:0007669"/>
    <property type="project" value="UniProtKB-KW"/>
</dbReference>
<reference evidence="10 11" key="1">
    <citation type="submission" date="2018-11" db="EMBL/GenBank/DDBJ databases">
        <title>Genome sequence of Saitozyma podzolica DSM 27192.</title>
        <authorList>
            <person name="Aliyu H."/>
            <person name="Gorte O."/>
            <person name="Ochsenreither K."/>
        </authorList>
    </citation>
    <scope>NUCLEOTIDE SEQUENCE [LARGE SCALE GENOMIC DNA]</scope>
    <source>
        <strain evidence="10 11">DSM 27192</strain>
    </source>
</reference>
<feature type="repeat" description="WD" evidence="7">
    <location>
        <begin position="314"/>
        <end position="355"/>
    </location>
</feature>
<dbReference type="PROSITE" id="PS50082">
    <property type="entry name" value="WD_REPEATS_2"/>
    <property type="match status" value="3"/>
</dbReference>
<dbReference type="GO" id="GO:1905786">
    <property type="term" value="P:positive regulation of anaphase-promoting complex-dependent catabolic process"/>
    <property type="evidence" value="ECO:0007669"/>
    <property type="project" value="TreeGrafter"/>
</dbReference>
<proteinExistence type="inferred from homology"/>
<accession>A0A427YKR5</accession>
<evidence type="ECO:0000256" key="4">
    <source>
        <dbReference type="ARBA" id="ARBA00022737"/>
    </source>
</evidence>
<feature type="region of interest" description="Disordered" evidence="8">
    <location>
        <begin position="154"/>
        <end position="176"/>
    </location>
</feature>
<dbReference type="PROSITE" id="PS50294">
    <property type="entry name" value="WD_REPEATS_REGION"/>
    <property type="match status" value="2"/>
</dbReference>
<evidence type="ECO:0000256" key="7">
    <source>
        <dbReference type="PROSITE-ProRule" id="PRU00221"/>
    </source>
</evidence>